<evidence type="ECO:0000313" key="9">
    <source>
        <dbReference type="EMBL" id="SHJ56086.1"/>
    </source>
</evidence>
<dbReference type="Pfam" id="PF00939">
    <property type="entry name" value="Na_sulph_symp"/>
    <property type="match status" value="1"/>
</dbReference>
<feature type="transmembrane region" description="Helical" evidence="8">
    <location>
        <begin position="164"/>
        <end position="195"/>
    </location>
</feature>
<dbReference type="EMBL" id="FQZM01000041">
    <property type="protein sequence ID" value="SHJ56086.1"/>
    <property type="molecule type" value="Genomic_DNA"/>
</dbReference>
<dbReference type="InterPro" id="IPR001898">
    <property type="entry name" value="SLC13A/DASS"/>
</dbReference>
<feature type="transmembrane region" description="Helical" evidence="8">
    <location>
        <begin position="78"/>
        <end position="104"/>
    </location>
</feature>
<comment type="subcellular location">
    <subcellularLocation>
        <location evidence="1">Membrane</location>
        <topology evidence="1">Multi-pass membrane protein</topology>
    </subcellularLocation>
</comment>
<evidence type="ECO:0000256" key="1">
    <source>
        <dbReference type="ARBA" id="ARBA00004141"/>
    </source>
</evidence>
<dbReference type="GO" id="GO:0008514">
    <property type="term" value="F:organic anion transmembrane transporter activity"/>
    <property type="evidence" value="ECO:0007669"/>
    <property type="project" value="UniProtKB-ARBA"/>
</dbReference>
<feature type="transmembrane region" description="Helical" evidence="8">
    <location>
        <begin position="355"/>
        <end position="379"/>
    </location>
</feature>
<gene>
    <name evidence="9" type="ORF">SAMN02745219_02832</name>
</gene>
<feature type="transmembrane region" description="Helical" evidence="8">
    <location>
        <begin position="249"/>
        <end position="272"/>
    </location>
</feature>
<accession>A0A1M6KAW5</accession>
<dbReference type="NCBIfam" id="TIGR00785">
    <property type="entry name" value="dass"/>
    <property type="match status" value="1"/>
</dbReference>
<feature type="transmembrane region" description="Helical" evidence="8">
    <location>
        <begin position="478"/>
        <end position="499"/>
    </location>
</feature>
<evidence type="ECO:0000256" key="2">
    <source>
        <dbReference type="ARBA" id="ARBA00006772"/>
    </source>
</evidence>
<dbReference type="PANTHER" id="PTHR10283">
    <property type="entry name" value="SOLUTE CARRIER FAMILY 13 MEMBER"/>
    <property type="match status" value="1"/>
</dbReference>
<organism evidence="9 10">
    <name type="scientific">Desulfofundulus thermosubterraneus DSM 16057</name>
    <dbReference type="NCBI Taxonomy" id="1121432"/>
    <lineage>
        <taxon>Bacteria</taxon>
        <taxon>Bacillati</taxon>
        <taxon>Bacillota</taxon>
        <taxon>Clostridia</taxon>
        <taxon>Eubacteriales</taxon>
        <taxon>Peptococcaceae</taxon>
        <taxon>Desulfofundulus</taxon>
    </lineage>
</organism>
<evidence type="ECO:0000256" key="6">
    <source>
        <dbReference type="ARBA" id="ARBA00023136"/>
    </source>
</evidence>
<evidence type="ECO:0000256" key="4">
    <source>
        <dbReference type="ARBA" id="ARBA00022692"/>
    </source>
</evidence>
<dbReference type="AlphaFoldDB" id="A0A1M6KAW5"/>
<feature type="transmembrane region" description="Helical" evidence="8">
    <location>
        <begin position="50"/>
        <end position="66"/>
    </location>
</feature>
<dbReference type="STRING" id="1121432.SAMN02745219_02832"/>
<keyword evidence="5 8" id="KW-1133">Transmembrane helix</keyword>
<dbReference type="GO" id="GO:1905039">
    <property type="term" value="P:carboxylic acid transmembrane transport"/>
    <property type="evidence" value="ECO:0007669"/>
    <property type="project" value="UniProtKB-ARBA"/>
</dbReference>
<evidence type="ECO:0000256" key="5">
    <source>
        <dbReference type="ARBA" id="ARBA00022989"/>
    </source>
</evidence>
<name>A0A1M6KAW5_9FIRM</name>
<reference evidence="10" key="1">
    <citation type="submission" date="2016-11" db="EMBL/GenBank/DDBJ databases">
        <authorList>
            <person name="Varghese N."/>
            <person name="Submissions S."/>
        </authorList>
    </citation>
    <scope>NUCLEOTIDE SEQUENCE [LARGE SCALE GENOMIC DNA]</scope>
    <source>
        <strain evidence="10">DSM 16057</strain>
    </source>
</reference>
<dbReference type="RefSeq" id="WP_072870581.1">
    <property type="nucleotide sequence ID" value="NZ_FQZM01000041.1"/>
</dbReference>
<dbReference type="PANTHER" id="PTHR10283:SF82">
    <property type="entry name" value="SOLUTE CARRIER FAMILY 13 MEMBER 2"/>
    <property type="match status" value="1"/>
</dbReference>
<proteinExistence type="inferred from homology"/>
<dbReference type="GO" id="GO:0005886">
    <property type="term" value="C:plasma membrane"/>
    <property type="evidence" value="ECO:0007669"/>
    <property type="project" value="TreeGrafter"/>
</dbReference>
<feature type="transmembrane region" description="Helical" evidence="8">
    <location>
        <begin position="125"/>
        <end position="144"/>
    </location>
</feature>
<feature type="transmembrane region" description="Helical" evidence="8">
    <location>
        <begin position="207"/>
        <end position="229"/>
    </location>
</feature>
<feature type="transmembrane region" description="Helical" evidence="8">
    <location>
        <begin position="326"/>
        <end position="343"/>
    </location>
</feature>
<protein>
    <recommendedName>
        <fullName evidence="3">Sodium-dependent dicarboxylate transporter SdcS</fullName>
    </recommendedName>
    <alternativeName>
        <fullName evidence="7">Na(+)/dicarboxylate symporter</fullName>
    </alternativeName>
</protein>
<dbReference type="OrthoDB" id="37272at2"/>
<keyword evidence="6 8" id="KW-0472">Membrane</keyword>
<dbReference type="Proteomes" id="UP000184529">
    <property type="component" value="Unassembled WGS sequence"/>
</dbReference>
<feature type="transmembrane region" description="Helical" evidence="8">
    <location>
        <begin position="303"/>
        <end position="320"/>
    </location>
</feature>
<evidence type="ECO:0000256" key="7">
    <source>
        <dbReference type="ARBA" id="ARBA00031174"/>
    </source>
</evidence>
<sequence>MGKQKVFKLNEYRKKERTVSGLEPLDNGDRGARFPPPLNKVKAFLKEQKWLLLALLLTVLIYLLPTPRGLTVQGKYALGLWAFVIVCFLTEAVPLPMTAMLIGCYQVFTGIASFREAPRTFMDDAVIFIMGVLMMGAMLMKYNIHNRVALFMLKLCGARIERVILGIVAFCAISAGFITEHAAVMIMLPIGVGIVSLSGGYKKVPNLAKLIMLAIAYGVMIGSVSAPSGGARNALMLGLLSSLGINIGYGQWMLMVMPFTLIMIPIVSYWLLNLFSPEITDLSGTVQAIREEMEADGPMTNQARMALAIFLAVVVGWIFASQRFGVGNIAMVGILLAAVLRLIDWSYLQQKTQWGVVLLYAGAISMGKMLIATGAASWLAGQFLHLAAVAEVTEGVSLLAVTATVTALVTNTMADGPTVAVLGPIFLKVAELSRTSPLVIGVATSLASAFSYLLVIATPANAIVYGPGFLRAQDFLKAGGVLFLISLVLTVAFLGSFWWRVLGVW</sequence>
<evidence type="ECO:0000313" key="10">
    <source>
        <dbReference type="Proteomes" id="UP000184529"/>
    </source>
</evidence>
<comment type="similarity">
    <text evidence="2">Belongs to the SLC13A/DASS transporter (TC 2.A.47) family. NADC subfamily.</text>
</comment>
<feature type="transmembrane region" description="Helical" evidence="8">
    <location>
        <begin position="438"/>
        <end position="458"/>
    </location>
</feature>
<evidence type="ECO:0000256" key="8">
    <source>
        <dbReference type="SAM" id="Phobius"/>
    </source>
</evidence>
<evidence type="ECO:0000256" key="3">
    <source>
        <dbReference type="ARBA" id="ARBA00020150"/>
    </source>
</evidence>
<feature type="transmembrane region" description="Helical" evidence="8">
    <location>
        <begin position="399"/>
        <end position="426"/>
    </location>
</feature>
<keyword evidence="4 8" id="KW-0812">Transmembrane</keyword>
<keyword evidence="10" id="KW-1185">Reference proteome</keyword>